<sequence>MKLLHNKSIRECTELDEAIHQAEVEMTSLITIECFGEGKSPIDRSKVFTPLTQELQKDLSV</sequence>
<reference evidence="1 2" key="1">
    <citation type="submission" date="2014-12" db="EMBL/GenBank/DDBJ databases">
        <title>Partial genome sequence of Streptococcus constellatus KCOM 1650 (= ChDC B144).</title>
        <authorList>
            <person name="Kook J.-K."/>
            <person name="Park S.-N."/>
            <person name="Lim Y.K."/>
            <person name="Jo E."/>
        </authorList>
    </citation>
    <scope>NUCLEOTIDE SEQUENCE [LARGE SCALE GENOMIC DNA]</scope>
    <source>
        <strain evidence="1 2">KCOM 1650</strain>
    </source>
</reference>
<dbReference type="RefSeq" id="WP_007518276.1">
    <property type="nucleotide sequence ID" value="NZ_JUNJ01000040.1"/>
</dbReference>
<dbReference type="EMBL" id="JWIY01000001">
    <property type="protein sequence ID" value="KIC78118.1"/>
    <property type="molecule type" value="Genomic_DNA"/>
</dbReference>
<name>A0A0C1HVM7_STRCV</name>
<dbReference type="AlphaFoldDB" id="A0A0C1HVM7"/>
<dbReference type="Proteomes" id="UP000031339">
    <property type="component" value="Unassembled WGS sequence"/>
</dbReference>
<proteinExistence type="predicted"/>
<evidence type="ECO:0000313" key="1">
    <source>
        <dbReference type="EMBL" id="KIC78118.1"/>
    </source>
</evidence>
<protein>
    <submittedName>
        <fullName evidence="1">Uncharacterized protein</fullName>
    </submittedName>
</protein>
<organism evidence="1 2">
    <name type="scientific">Streptococcus constellatus</name>
    <dbReference type="NCBI Taxonomy" id="76860"/>
    <lineage>
        <taxon>Bacteria</taxon>
        <taxon>Bacillati</taxon>
        <taxon>Bacillota</taxon>
        <taxon>Bacilli</taxon>
        <taxon>Lactobacillales</taxon>
        <taxon>Streptococcaceae</taxon>
        <taxon>Streptococcus</taxon>
        <taxon>Streptococcus anginosus group</taxon>
    </lineage>
</organism>
<dbReference type="OrthoDB" id="1706999at2"/>
<accession>A0A0C1HVM7</accession>
<evidence type="ECO:0000313" key="2">
    <source>
        <dbReference type="Proteomes" id="UP000031339"/>
    </source>
</evidence>
<gene>
    <name evidence="1" type="ORF">RN79_00635</name>
</gene>
<comment type="caution">
    <text evidence="1">The sequence shown here is derived from an EMBL/GenBank/DDBJ whole genome shotgun (WGS) entry which is preliminary data.</text>
</comment>